<sequence length="167" mass="18789">MQEGSDGLYLLASAGSDLKVWLPRGDLPVKGAFVVPIDDHLDIRLHNLRRALRWLKREPLGPVLRRQGLSNFHRHRFVRMLRAVDGLRAGASRREIASSLFSRDVRSLSAIEWKNTSERRQLARLLAEANEYIQGGYLRILTGMRTRGHLFVGPDRGGSRAGGQVGK</sequence>
<dbReference type="RefSeq" id="WP_003523027.1">
    <property type="nucleotide sequence ID" value="NZ_LT009749.1"/>
</dbReference>
<protein>
    <recommendedName>
        <fullName evidence="1">T6SS Transcription factor RovC-like DNA binding domain-containing protein</fullName>
    </recommendedName>
</protein>
<organism evidence="2 3">
    <name type="scientific">Agrobacterium deltaense Zutra 3/1</name>
    <dbReference type="NCBI Taxonomy" id="1183427"/>
    <lineage>
        <taxon>Bacteria</taxon>
        <taxon>Pseudomonadati</taxon>
        <taxon>Pseudomonadota</taxon>
        <taxon>Alphaproteobacteria</taxon>
        <taxon>Hyphomicrobiales</taxon>
        <taxon>Rhizobiaceae</taxon>
        <taxon>Rhizobium/Agrobacterium group</taxon>
        <taxon>Agrobacterium</taxon>
    </lineage>
</organism>
<dbReference type="AlphaFoldDB" id="A0A1S7R729"/>
<dbReference type="Proteomes" id="UP000191987">
    <property type="component" value="Unassembled WGS sequence"/>
</dbReference>
<evidence type="ECO:0000259" key="1">
    <source>
        <dbReference type="Pfam" id="PF10074"/>
    </source>
</evidence>
<dbReference type="EMBL" id="FBWG01000031">
    <property type="protein sequence ID" value="CUX47983.1"/>
    <property type="molecule type" value="Genomic_DNA"/>
</dbReference>
<dbReference type="InterPro" id="IPR018754">
    <property type="entry name" value="RovC-like_DNA-bd"/>
</dbReference>
<evidence type="ECO:0000313" key="3">
    <source>
        <dbReference type="Proteomes" id="UP000191987"/>
    </source>
</evidence>
<accession>A0A1S7R729</accession>
<evidence type="ECO:0000313" key="2">
    <source>
        <dbReference type="EMBL" id="CUX47983.1"/>
    </source>
</evidence>
<feature type="domain" description="T6SS Transcription factor RovC-like DNA binding" evidence="1">
    <location>
        <begin position="34"/>
        <end position="141"/>
    </location>
</feature>
<gene>
    <name evidence="2" type="ORF">AGR7C_Lc130028</name>
</gene>
<name>A0A1S7R729_9HYPH</name>
<proteinExistence type="predicted"/>
<dbReference type="Pfam" id="PF10074">
    <property type="entry name" value="RovC_DNA-bd"/>
    <property type="match status" value="1"/>
</dbReference>
<reference evidence="2 3" key="1">
    <citation type="submission" date="2016-01" db="EMBL/GenBank/DDBJ databases">
        <authorList>
            <person name="Oliw E.H."/>
        </authorList>
    </citation>
    <scope>NUCLEOTIDE SEQUENCE [LARGE SCALE GENOMIC DNA]</scope>
    <source>
        <strain evidence="2 3">Zutra 3-1</strain>
    </source>
</reference>